<evidence type="ECO:0000256" key="1">
    <source>
        <dbReference type="ARBA" id="ARBA00000083"/>
    </source>
</evidence>
<comment type="similarity">
    <text evidence="4 9">Belongs to the NAD(P)-dependent epimerase/dehydratase family.</text>
</comment>
<dbReference type="PANTHER" id="PTHR43725:SF47">
    <property type="entry name" value="UDP-GLUCOSE 4-EPIMERASE"/>
    <property type="match status" value="1"/>
</dbReference>
<dbReference type="Gene3D" id="3.90.25.10">
    <property type="entry name" value="UDP-galactose 4-epimerase, domain 1"/>
    <property type="match status" value="1"/>
</dbReference>
<dbReference type="InterPro" id="IPR005886">
    <property type="entry name" value="UDP_G4E"/>
</dbReference>
<dbReference type="EC" id="5.1.3.2" evidence="5 9"/>
<feature type="domain" description="NAD(P)-binding" evidence="10">
    <location>
        <begin position="4"/>
        <end position="322"/>
    </location>
</feature>
<dbReference type="RefSeq" id="WP_377246115.1">
    <property type="nucleotide sequence ID" value="NZ_JBHLXP010000004.1"/>
</dbReference>
<evidence type="ECO:0000256" key="7">
    <source>
        <dbReference type="ARBA" id="ARBA00023027"/>
    </source>
</evidence>
<dbReference type="PRINTS" id="PR01713">
    <property type="entry name" value="NUCEPIMERASE"/>
</dbReference>
<proteinExistence type="inferred from homology"/>
<reference evidence="11 12" key="1">
    <citation type="submission" date="2024-09" db="EMBL/GenBank/DDBJ databases">
        <authorList>
            <person name="Sun Q."/>
            <person name="Mori K."/>
        </authorList>
    </citation>
    <scope>NUCLEOTIDE SEQUENCE [LARGE SCALE GENOMIC DNA]</scope>
    <source>
        <strain evidence="11 12">KCTC 23315</strain>
    </source>
</reference>
<gene>
    <name evidence="11" type="primary">galE</name>
    <name evidence="11" type="ORF">ACFFJP_15580</name>
</gene>
<comment type="caution">
    <text evidence="11">The sequence shown here is derived from an EMBL/GenBank/DDBJ whole genome shotgun (WGS) entry which is preliminary data.</text>
</comment>
<dbReference type="Pfam" id="PF16363">
    <property type="entry name" value="GDP_Man_Dehyd"/>
    <property type="match status" value="1"/>
</dbReference>
<dbReference type="EMBL" id="JBHLXP010000004">
    <property type="protein sequence ID" value="MFC0049719.1"/>
    <property type="molecule type" value="Genomic_DNA"/>
</dbReference>
<evidence type="ECO:0000256" key="6">
    <source>
        <dbReference type="ARBA" id="ARBA00018569"/>
    </source>
</evidence>
<evidence type="ECO:0000256" key="5">
    <source>
        <dbReference type="ARBA" id="ARBA00013189"/>
    </source>
</evidence>
<keyword evidence="9" id="KW-0119">Carbohydrate metabolism</keyword>
<evidence type="ECO:0000259" key="10">
    <source>
        <dbReference type="Pfam" id="PF16363"/>
    </source>
</evidence>
<comment type="subunit">
    <text evidence="9">Homodimer.</text>
</comment>
<dbReference type="Gene3D" id="3.40.50.720">
    <property type="entry name" value="NAD(P)-binding Rossmann-like Domain"/>
    <property type="match status" value="1"/>
</dbReference>
<keyword evidence="12" id="KW-1185">Reference proteome</keyword>
<dbReference type="NCBIfam" id="TIGR01179">
    <property type="entry name" value="galE"/>
    <property type="match status" value="1"/>
</dbReference>
<protein>
    <recommendedName>
        <fullName evidence="6 9">UDP-glucose 4-epimerase</fullName>
        <ecNumber evidence="5 9">5.1.3.2</ecNumber>
    </recommendedName>
</protein>
<evidence type="ECO:0000313" key="11">
    <source>
        <dbReference type="EMBL" id="MFC0049719.1"/>
    </source>
</evidence>
<comment type="catalytic activity">
    <reaction evidence="1 9">
        <text>UDP-alpha-D-glucose = UDP-alpha-D-galactose</text>
        <dbReference type="Rhea" id="RHEA:22168"/>
        <dbReference type="ChEBI" id="CHEBI:58885"/>
        <dbReference type="ChEBI" id="CHEBI:66914"/>
        <dbReference type="EC" id="5.1.3.2"/>
    </reaction>
</comment>
<dbReference type="PANTHER" id="PTHR43725">
    <property type="entry name" value="UDP-GLUCOSE 4-EPIMERASE"/>
    <property type="match status" value="1"/>
</dbReference>
<dbReference type="GO" id="GO:0003978">
    <property type="term" value="F:UDP-glucose 4-epimerase activity"/>
    <property type="evidence" value="ECO:0007669"/>
    <property type="project" value="UniProtKB-EC"/>
</dbReference>
<dbReference type="InterPro" id="IPR036291">
    <property type="entry name" value="NAD(P)-bd_dom_sf"/>
</dbReference>
<evidence type="ECO:0000313" key="12">
    <source>
        <dbReference type="Proteomes" id="UP001589813"/>
    </source>
</evidence>
<sequence length="342" mass="37583">MRILVTGGLGYIGSHCCIALHQAGFSPVIYDNLCNSSSRVLDQLEKICGQRFDFIEADLLDPVALQQAFAQYQPEAVFHFAALKAVGESVQQPLRYYQNNVAGTLNLLQQMQQAGCQRLIFSSSATVYGNPQFLPLTEQHPLGATNPYGWTKVMAEQMLQDLCHAQPGFLAIALRYFNPAGAHPSGLIGEDPRGIPNNLMPYVAQTAVGRRPFVSVYGQDYPTPDGTGVRDYIHVMDLAEGHVAAYQQLRSQSGFHAFNLGTGQGDSVLQLIAAFSAAAGREIPYQFSARRPGDIAASYADAGKALQQLGWRTRYDLGRMAEDSWRWQTQYPHGLEPSHDSI</sequence>
<dbReference type="NCBIfam" id="NF007956">
    <property type="entry name" value="PRK10675.1"/>
    <property type="match status" value="1"/>
</dbReference>
<name>A0ABV6BH38_9GAMM</name>
<organism evidence="11 12">
    <name type="scientific">Rheinheimera tilapiae</name>
    <dbReference type="NCBI Taxonomy" id="875043"/>
    <lineage>
        <taxon>Bacteria</taxon>
        <taxon>Pseudomonadati</taxon>
        <taxon>Pseudomonadota</taxon>
        <taxon>Gammaproteobacteria</taxon>
        <taxon>Chromatiales</taxon>
        <taxon>Chromatiaceae</taxon>
        <taxon>Rheinheimera</taxon>
    </lineage>
</organism>
<evidence type="ECO:0000256" key="2">
    <source>
        <dbReference type="ARBA" id="ARBA00001911"/>
    </source>
</evidence>
<comment type="pathway">
    <text evidence="3 9">Carbohydrate metabolism; galactose metabolism.</text>
</comment>
<dbReference type="SUPFAM" id="SSF51735">
    <property type="entry name" value="NAD(P)-binding Rossmann-fold domains"/>
    <property type="match status" value="1"/>
</dbReference>
<accession>A0ABV6BH38</accession>
<evidence type="ECO:0000256" key="9">
    <source>
        <dbReference type="RuleBase" id="RU366046"/>
    </source>
</evidence>
<keyword evidence="7 9" id="KW-0520">NAD</keyword>
<evidence type="ECO:0000256" key="4">
    <source>
        <dbReference type="ARBA" id="ARBA00007637"/>
    </source>
</evidence>
<dbReference type="Proteomes" id="UP001589813">
    <property type="component" value="Unassembled WGS sequence"/>
</dbReference>
<dbReference type="CDD" id="cd05247">
    <property type="entry name" value="UDP_G4E_1_SDR_e"/>
    <property type="match status" value="1"/>
</dbReference>
<comment type="cofactor">
    <cofactor evidence="2 9">
        <name>NAD(+)</name>
        <dbReference type="ChEBI" id="CHEBI:57540"/>
    </cofactor>
</comment>
<evidence type="ECO:0000256" key="8">
    <source>
        <dbReference type="ARBA" id="ARBA00023235"/>
    </source>
</evidence>
<evidence type="ECO:0000256" key="3">
    <source>
        <dbReference type="ARBA" id="ARBA00004947"/>
    </source>
</evidence>
<dbReference type="InterPro" id="IPR016040">
    <property type="entry name" value="NAD(P)-bd_dom"/>
</dbReference>
<keyword evidence="8 9" id="KW-0413">Isomerase</keyword>